<proteinExistence type="predicted"/>
<keyword evidence="3" id="KW-1185">Reference proteome</keyword>
<dbReference type="AlphaFoldDB" id="A0A8E2B351"/>
<name>A0A8E2B351_9APHY</name>
<organism evidence="2 3">
    <name type="scientific">Obba rivulosa</name>
    <dbReference type="NCBI Taxonomy" id="1052685"/>
    <lineage>
        <taxon>Eukaryota</taxon>
        <taxon>Fungi</taxon>
        <taxon>Dikarya</taxon>
        <taxon>Basidiomycota</taxon>
        <taxon>Agaricomycotina</taxon>
        <taxon>Agaricomycetes</taxon>
        <taxon>Polyporales</taxon>
        <taxon>Gelatoporiaceae</taxon>
        <taxon>Obba</taxon>
    </lineage>
</organism>
<evidence type="ECO:0000256" key="1">
    <source>
        <dbReference type="SAM" id="MobiDB-lite"/>
    </source>
</evidence>
<accession>A0A8E2B351</accession>
<dbReference type="Proteomes" id="UP000250043">
    <property type="component" value="Unassembled WGS sequence"/>
</dbReference>
<feature type="region of interest" description="Disordered" evidence="1">
    <location>
        <begin position="1"/>
        <end position="82"/>
    </location>
</feature>
<sequence>MFRLNSKKGKGPAVAAAEVAPDKKGRRFSLPVISKTLASNPKRASLPYGPSTSGSDRGSSRSPFGSVGTSASPSRSFATSAGTSYTRATSPLSVTSEDAAAHTFEVDESGLPTYFSATYPTRPVAYQFEQVSPFAMTISCPDEDIPGTGKYYVSVGLNVWMPSSCVTTVKRNGEDGPFVAKLELGITTDQATVTMASFTRTVRDVLYRKSTFSSSRLYYIDECNAIKWRLGSSVWQAHHGLTPLATFTPTVPRKLVLQPTAHRWFDHIVVGLLILMREHLTPRSGEAAALFNYSAYSHITEEC</sequence>
<evidence type="ECO:0000313" key="3">
    <source>
        <dbReference type="Proteomes" id="UP000250043"/>
    </source>
</evidence>
<feature type="compositionally biased region" description="Low complexity" evidence="1">
    <location>
        <begin position="49"/>
        <end position="66"/>
    </location>
</feature>
<feature type="compositionally biased region" description="Basic residues" evidence="1">
    <location>
        <begin position="1"/>
        <end position="10"/>
    </location>
</feature>
<gene>
    <name evidence="2" type="ORF">OBBRIDRAFT_832985</name>
</gene>
<dbReference type="EMBL" id="KV722361">
    <property type="protein sequence ID" value="OCH92975.1"/>
    <property type="molecule type" value="Genomic_DNA"/>
</dbReference>
<feature type="compositionally biased region" description="Polar residues" evidence="1">
    <location>
        <begin position="67"/>
        <end position="82"/>
    </location>
</feature>
<reference evidence="2 3" key="1">
    <citation type="submission" date="2016-07" db="EMBL/GenBank/DDBJ databases">
        <title>Draft genome of the white-rot fungus Obba rivulosa 3A-2.</title>
        <authorList>
            <consortium name="DOE Joint Genome Institute"/>
            <person name="Miettinen O."/>
            <person name="Riley R."/>
            <person name="Acob R."/>
            <person name="Barry K."/>
            <person name="Cullen D."/>
            <person name="De Vries R."/>
            <person name="Hainaut M."/>
            <person name="Hatakka A."/>
            <person name="Henrissat B."/>
            <person name="Hilden K."/>
            <person name="Kuo R."/>
            <person name="Labutti K."/>
            <person name="Lipzen A."/>
            <person name="Makela M.R."/>
            <person name="Sandor L."/>
            <person name="Spatafora J.W."/>
            <person name="Grigoriev I.V."/>
            <person name="Hibbett D.S."/>
        </authorList>
    </citation>
    <scope>NUCLEOTIDE SEQUENCE [LARGE SCALE GENOMIC DNA]</scope>
    <source>
        <strain evidence="2 3">3A-2</strain>
    </source>
</reference>
<protein>
    <submittedName>
        <fullName evidence="2">Uncharacterized protein</fullName>
    </submittedName>
</protein>
<dbReference type="OrthoDB" id="3174721at2759"/>
<evidence type="ECO:0000313" key="2">
    <source>
        <dbReference type="EMBL" id="OCH92975.1"/>
    </source>
</evidence>